<evidence type="ECO:0000256" key="1">
    <source>
        <dbReference type="SAM" id="MobiDB-lite"/>
    </source>
</evidence>
<feature type="region of interest" description="Disordered" evidence="1">
    <location>
        <begin position="1"/>
        <end position="45"/>
    </location>
</feature>
<keyword evidence="3" id="KW-1185">Reference proteome</keyword>
<reference evidence="2 3" key="1">
    <citation type="submission" date="2018-04" db="EMBL/GenBank/DDBJ databases">
        <title>Genomic Encyclopedia of Archaeal and Bacterial Type Strains, Phase II (KMG-II): from individual species to whole genera.</title>
        <authorList>
            <person name="Goeker M."/>
        </authorList>
    </citation>
    <scope>NUCLEOTIDE SEQUENCE [LARGE SCALE GENOMIC DNA]</scope>
    <source>
        <strain evidence="2 3">DSM 29955</strain>
    </source>
</reference>
<evidence type="ECO:0000313" key="2">
    <source>
        <dbReference type="EMBL" id="PUB12465.1"/>
    </source>
</evidence>
<organism evidence="2 3">
    <name type="scientific">Yoonia sediminilitoris</name>
    <dbReference type="NCBI Taxonomy" id="1286148"/>
    <lineage>
        <taxon>Bacteria</taxon>
        <taxon>Pseudomonadati</taxon>
        <taxon>Pseudomonadota</taxon>
        <taxon>Alphaproteobacteria</taxon>
        <taxon>Rhodobacterales</taxon>
        <taxon>Paracoccaceae</taxon>
        <taxon>Yoonia</taxon>
    </lineage>
</organism>
<sequence length="45" mass="5104">MTQKLPTQPDGIVHSGRGLWMKTRMSAAQREAHRKQGSPQPILDY</sequence>
<dbReference type="Proteomes" id="UP000244523">
    <property type="component" value="Unassembled WGS sequence"/>
</dbReference>
<comment type="caution">
    <text evidence="2">The sequence shown here is derived from an EMBL/GenBank/DDBJ whole genome shotgun (WGS) entry which is preliminary data.</text>
</comment>
<proteinExistence type="predicted"/>
<name>A0A2T6KC50_9RHOB</name>
<dbReference type="AlphaFoldDB" id="A0A2T6KC50"/>
<accession>A0A2T6KC50</accession>
<gene>
    <name evidence="2" type="ORF">C8N45_110104</name>
</gene>
<dbReference type="EMBL" id="QBUD01000010">
    <property type="protein sequence ID" value="PUB12465.1"/>
    <property type="molecule type" value="Genomic_DNA"/>
</dbReference>
<evidence type="ECO:0000313" key="3">
    <source>
        <dbReference type="Proteomes" id="UP000244523"/>
    </source>
</evidence>
<protein>
    <submittedName>
        <fullName evidence="2">Uncharacterized protein</fullName>
    </submittedName>
</protein>